<evidence type="ECO:0000313" key="3">
    <source>
        <dbReference type="EMBL" id="KAF6759368.1"/>
    </source>
</evidence>
<sequence length="294" mass="32538">MYLLTFKLSILVLTISRVVHAQLRFPCSQLVTERLDPLVTPGQVSPHLHQIVGGNAFNVTMDPSNDLPGLSTCTSCRFVEDRSNYWTAVMYFKHLNGSFIRVPQMANHNTGPGVQHGGMTVYYFQPREPTKDLNIVAFRKGFRMRVGNPMRRTNDIDPKSTEATATSFRCFEGTDPGLGVPGSGPTDTFQFPPGPCSGGIRSNIYFPQCWDGVNLDSSDHESHVAHPPGGIFGTDCPSTHPVRLPLLFMEIVWDTRSFNDPSIWPQDGTQPLVFSMGDPTGYGQHADYCIWLGG</sequence>
<dbReference type="Proteomes" id="UP000521943">
    <property type="component" value="Unassembled WGS sequence"/>
</dbReference>
<proteinExistence type="predicted"/>
<feature type="domain" description="DUF1996" evidence="2">
    <location>
        <begin position="36"/>
        <end position="289"/>
    </location>
</feature>
<dbReference type="InterPro" id="IPR018535">
    <property type="entry name" value="DUF1996"/>
</dbReference>
<keyword evidence="1" id="KW-0732">Signal</keyword>
<evidence type="ECO:0000256" key="1">
    <source>
        <dbReference type="SAM" id="SignalP"/>
    </source>
</evidence>
<dbReference type="AlphaFoldDB" id="A0A8H6I8B9"/>
<feature type="chain" id="PRO_5034656352" description="DUF1996 domain-containing protein" evidence="1">
    <location>
        <begin position="22"/>
        <end position="294"/>
    </location>
</feature>
<feature type="signal peptide" evidence="1">
    <location>
        <begin position="1"/>
        <end position="21"/>
    </location>
</feature>
<keyword evidence="4" id="KW-1185">Reference proteome</keyword>
<reference evidence="3 4" key="1">
    <citation type="submission" date="2020-07" db="EMBL/GenBank/DDBJ databases">
        <title>Comparative genomics of pyrophilous fungi reveals a link between fire events and developmental genes.</title>
        <authorList>
            <consortium name="DOE Joint Genome Institute"/>
            <person name="Steindorff A.S."/>
            <person name="Carver A."/>
            <person name="Calhoun S."/>
            <person name="Stillman K."/>
            <person name="Liu H."/>
            <person name="Lipzen A."/>
            <person name="Pangilinan J."/>
            <person name="Labutti K."/>
            <person name="Bruns T.D."/>
            <person name="Grigoriev I.V."/>
        </authorList>
    </citation>
    <scope>NUCLEOTIDE SEQUENCE [LARGE SCALE GENOMIC DNA]</scope>
    <source>
        <strain evidence="3 4">CBS 144469</strain>
    </source>
</reference>
<evidence type="ECO:0000259" key="2">
    <source>
        <dbReference type="Pfam" id="PF09362"/>
    </source>
</evidence>
<dbReference type="OrthoDB" id="74764at2759"/>
<protein>
    <recommendedName>
        <fullName evidence="2">DUF1996 domain-containing protein</fullName>
    </recommendedName>
</protein>
<dbReference type="Pfam" id="PF09362">
    <property type="entry name" value="DUF1996"/>
    <property type="match status" value="1"/>
</dbReference>
<dbReference type="PANTHER" id="PTHR43662:SF3">
    <property type="entry name" value="DOMAIN PROTEIN, PUTATIVE (AFU_ORTHOLOGUE AFUA_6G11970)-RELATED"/>
    <property type="match status" value="1"/>
</dbReference>
<gene>
    <name evidence="3" type="ORF">DFP72DRAFT_133706</name>
</gene>
<organism evidence="3 4">
    <name type="scientific">Ephemerocybe angulata</name>
    <dbReference type="NCBI Taxonomy" id="980116"/>
    <lineage>
        <taxon>Eukaryota</taxon>
        <taxon>Fungi</taxon>
        <taxon>Dikarya</taxon>
        <taxon>Basidiomycota</taxon>
        <taxon>Agaricomycotina</taxon>
        <taxon>Agaricomycetes</taxon>
        <taxon>Agaricomycetidae</taxon>
        <taxon>Agaricales</taxon>
        <taxon>Agaricineae</taxon>
        <taxon>Psathyrellaceae</taxon>
        <taxon>Ephemerocybe</taxon>
    </lineage>
</organism>
<evidence type="ECO:0000313" key="4">
    <source>
        <dbReference type="Proteomes" id="UP000521943"/>
    </source>
</evidence>
<name>A0A8H6I8B9_9AGAR</name>
<comment type="caution">
    <text evidence="3">The sequence shown here is derived from an EMBL/GenBank/DDBJ whole genome shotgun (WGS) entry which is preliminary data.</text>
</comment>
<accession>A0A8H6I8B9</accession>
<dbReference type="PANTHER" id="PTHR43662">
    <property type="match status" value="1"/>
</dbReference>
<dbReference type="EMBL" id="JACGCI010000015">
    <property type="protein sequence ID" value="KAF6759368.1"/>
    <property type="molecule type" value="Genomic_DNA"/>
</dbReference>